<evidence type="ECO:0000256" key="2">
    <source>
        <dbReference type="SAM" id="Phobius"/>
    </source>
</evidence>
<evidence type="ECO:0000313" key="4">
    <source>
        <dbReference type="EMBL" id="PWJ93292.1"/>
    </source>
</evidence>
<dbReference type="AlphaFoldDB" id="A0AA45C6X9"/>
<evidence type="ECO:0000313" key="5">
    <source>
        <dbReference type="Proteomes" id="UP000245921"/>
    </source>
</evidence>
<dbReference type="PROSITE" id="PS51832">
    <property type="entry name" value="HD_GYP"/>
    <property type="match status" value="1"/>
</dbReference>
<dbReference type="PANTHER" id="PTHR45228">
    <property type="entry name" value="CYCLIC DI-GMP PHOSPHODIESTERASE TM_0186-RELATED"/>
    <property type="match status" value="1"/>
</dbReference>
<name>A0AA45C6X9_9BACT</name>
<dbReference type="SUPFAM" id="SSF109604">
    <property type="entry name" value="HD-domain/PDEase-like"/>
    <property type="match status" value="1"/>
</dbReference>
<keyword evidence="2" id="KW-0472">Membrane</keyword>
<dbReference type="Pfam" id="PF13487">
    <property type="entry name" value="HD_5"/>
    <property type="match status" value="1"/>
</dbReference>
<keyword evidence="1" id="KW-0175">Coiled coil</keyword>
<dbReference type="EMBL" id="QGGI01000008">
    <property type="protein sequence ID" value="PWJ93292.1"/>
    <property type="molecule type" value="Genomic_DNA"/>
</dbReference>
<dbReference type="Proteomes" id="UP000245921">
    <property type="component" value="Unassembled WGS sequence"/>
</dbReference>
<dbReference type="InterPro" id="IPR052020">
    <property type="entry name" value="Cyclic_di-GMP/3'3'-cGAMP_PDE"/>
</dbReference>
<dbReference type="Gene3D" id="1.10.3210.10">
    <property type="entry name" value="Hypothetical protein af1432"/>
    <property type="match status" value="1"/>
</dbReference>
<dbReference type="RefSeq" id="WP_240597551.1">
    <property type="nucleotide sequence ID" value="NZ_QGGI01000008.1"/>
</dbReference>
<proteinExistence type="predicted"/>
<sequence>MRFIQREIIFKIFTFVSISFFVIFSINIYENTQQEQEKISIITKIFNETLHTFEDNLAMINEDFNNILNDYFNMLRTEDELKMPPKTFKNYIYSINYYKTTKKGYIIDSNIEDLKGNYYKNNFIFNSGDLFFDESLISDFVLDFKNNNLKKFFITKNENYFIILELIISENFINNIFQRISTSLISDSADIKFSNLYIIDSDKNIKMIQSDNNLNNEPTDFISTIIDDIFHTKDDHITYNSFYNRKLYYIYKLKDTGFKPIRYVLEISVDNIYTLKNILFSIVFFIVFMIVFFGFIKAINKKSKILLVSPLEKIISNYNQFDINNPEKSALLSIKDMYKIEEINILKNKTLNFQISLKNYFKDLKESYDELENAYGTIEEKNQELRKAYLNFAHKLSIIAEGHDENTGQHVYRVGEISALIADKLGMDTGFVEDIKKFAPLHDIGKIFVPTEIINKKGSLTENEWKIMKNHTISAKELLDEEFFHMAQNIALYHHEKWDGSGYPYGIKGDNIPLEAQIVQLADIFDALRSPRSYKKGFSLQETYKIIVKGDDRVKPEHFNPIILEVFKENYEEIDYIFKKLS</sequence>
<dbReference type="SMART" id="SM00471">
    <property type="entry name" value="HDc"/>
    <property type="match status" value="1"/>
</dbReference>
<dbReference type="PANTHER" id="PTHR45228:SF8">
    <property type="entry name" value="TWO-COMPONENT RESPONSE REGULATOR-RELATED"/>
    <property type="match status" value="1"/>
</dbReference>
<reference evidence="4 5" key="1">
    <citation type="submission" date="2018-05" db="EMBL/GenBank/DDBJ databases">
        <title>Genomic Encyclopedia of Type Strains, Phase IV (KMG-IV): sequencing the most valuable type-strain genomes for metagenomic binning, comparative biology and taxonomic classification.</title>
        <authorList>
            <person name="Goeker M."/>
        </authorList>
    </citation>
    <scope>NUCLEOTIDE SEQUENCE [LARGE SCALE GENOMIC DNA]</scope>
    <source>
        <strain evidence="4 5">DSM 24906</strain>
    </source>
</reference>
<keyword evidence="2" id="KW-0812">Transmembrane</keyword>
<accession>A0AA45C6X9</accession>
<comment type="caution">
    <text evidence="4">The sequence shown here is derived from an EMBL/GenBank/DDBJ whole genome shotgun (WGS) entry which is preliminary data.</text>
</comment>
<feature type="transmembrane region" description="Helical" evidence="2">
    <location>
        <begin position="12"/>
        <end position="29"/>
    </location>
</feature>
<organism evidence="4 5">
    <name type="scientific">Oceanotoga teriensis</name>
    <dbReference type="NCBI Taxonomy" id="515440"/>
    <lineage>
        <taxon>Bacteria</taxon>
        <taxon>Thermotogati</taxon>
        <taxon>Thermotogota</taxon>
        <taxon>Thermotogae</taxon>
        <taxon>Petrotogales</taxon>
        <taxon>Petrotogaceae</taxon>
        <taxon>Oceanotoga</taxon>
    </lineage>
</organism>
<gene>
    <name evidence="4" type="ORF">C7380_108122</name>
</gene>
<dbReference type="InterPro" id="IPR037522">
    <property type="entry name" value="HD_GYP_dom"/>
</dbReference>
<dbReference type="CDD" id="cd00077">
    <property type="entry name" value="HDc"/>
    <property type="match status" value="1"/>
</dbReference>
<feature type="transmembrane region" description="Helical" evidence="2">
    <location>
        <begin position="278"/>
        <end position="296"/>
    </location>
</feature>
<evidence type="ECO:0000256" key="1">
    <source>
        <dbReference type="SAM" id="Coils"/>
    </source>
</evidence>
<keyword evidence="5" id="KW-1185">Reference proteome</keyword>
<keyword evidence="2" id="KW-1133">Transmembrane helix</keyword>
<evidence type="ECO:0000259" key="3">
    <source>
        <dbReference type="PROSITE" id="PS51832"/>
    </source>
</evidence>
<feature type="domain" description="HD-GYP" evidence="3">
    <location>
        <begin position="385"/>
        <end position="582"/>
    </location>
</feature>
<protein>
    <submittedName>
        <fullName evidence="4">HD domain-containing protein</fullName>
    </submittedName>
</protein>
<feature type="coiled-coil region" evidence="1">
    <location>
        <begin position="361"/>
        <end position="388"/>
    </location>
</feature>
<dbReference type="InterPro" id="IPR003607">
    <property type="entry name" value="HD/PDEase_dom"/>
</dbReference>